<dbReference type="EMBL" id="CAJNOG010000802">
    <property type="protein sequence ID" value="CAF1361172.1"/>
    <property type="molecule type" value="Genomic_DNA"/>
</dbReference>
<evidence type="ECO:0000259" key="7">
    <source>
        <dbReference type="SMART" id="SM00343"/>
    </source>
</evidence>
<dbReference type="SMART" id="SM00343">
    <property type="entry name" value="ZnF_C2HC"/>
    <property type="match status" value="2"/>
</dbReference>
<dbReference type="Gene3D" id="3.30.460.10">
    <property type="entry name" value="Beta Polymerase, domain 2"/>
    <property type="match status" value="1"/>
</dbReference>
<name>A0A815I604_9BILA</name>
<dbReference type="InterPro" id="IPR054708">
    <property type="entry name" value="MTPAP-like_central"/>
</dbReference>
<proteinExistence type="predicted"/>
<evidence type="ECO:0000256" key="2">
    <source>
        <dbReference type="ARBA" id="ARBA00001946"/>
    </source>
</evidence>
<organism evidence="8 9">
    <name type="scientific">Adineta steineri</name>
    <dbReference type="NCBI Taxonomy" id="433720"/>
    <lineage>
        <taxon>Eukaryota</taxon>
        <taxon>Metazoa</taxon>
        <taxon>Spiralia</taxon>
        <taxon>Gnathifera</taxon>
        <taxon>Rotifera</taxon>
        <taxon>Eurotatoria</taxon>
        <taxon>Bdelloidea</taxon>
        <taxon>Adinetida</taxon>
        <taxon>Adinetidae</taxon>
        <taxon>Adineta</taxon>
    </lineage>
</organism>
<dbReference type="GO" id="GO:0031123">
    <property type="term" value="P:RNA 3'-end processing"/>
    <property type="evidence" value="ECO:0007669"/>
    <property type="project" value="TreeGrafter"/>
</dbReference>
<keyword evidence="5" id="KW-0460">Magnesium</keyword>
<dbReference type="GO" id="GO:0050265">
    <property type="term" value="F:RNA uridylyltransferase activity"/>
    <property type="evidence" value="ECO:0007669"/>
    <property type="project" value="TreeGrafter"/>
</dbReference>
<dbReference type="InterPro" id="IPR043519">
    <property type="entry name" value="NT_sf"/>
</dbReference>
<comment type="caution">
    <text evidence="8">The sequence shown here is derived from an EMBL/GenBank/DDBJ whole genome shotgun (WGS) entry which is preliminary data.</text>
</comment>
<evidence type="ECO:0000313" key="8">
    <source>
        <dbReference type="EMBL" id="CAF1361172.1"/>
    </source>
</evidence>
<evidence type="ECO:0000256" key="1">
    <source>
        <dbReference type="ARBA" id="ARBA00001936"/>
    </source>
</evidence>
<dbReference type="Pfam" id="PF03828">
    <property type="entry name" value="PAP_assoc"/>
    <property type="match status" value="1"/>
</dbReference>
<dbReference type="GO" id="GO:0008270">
    <property type="term" value="F:zinc ion binding"/>
    <property type="evidence" value="ECO:0007669"/>
    <property type="project" value="InterPro"/>
</dbReference>
<dbReference type="Proteomes" id="UP000663845">
    <property type="component" value="Unassembled WGS sequence"/>
</dbReference>
<evidence type="ECO:0000256" key="3">
    <source>
        <dbReference type="ARBA" id="ARBA00022679"/>
    </source>
</evidence>
<keyword evidence="4" id="KW-0479">Metal-binding</keyword>
<dbReference type="InterPro" id="IPR002058">
    <property type="entry name" value="PAP_assoc"/>
</dbReference>
<dbReference type="SUPFAM" id="SSF81301">
    <property type="entry name" value="Nucleotidyltransferase"/>
    <property type="match status" value="2"/>
</dbReference>
<dbReference type="PANTHER" id="PTHR12271:SF66">
    <property type="entry name" value="TERMINAL URIDYLYLTRANSFERASE TAILOR"/>
    <property type="match status" value="1"/>
</dbReference>
<protein>
    <recommendedName>
        <fullName evidence="7">CCHC-type domain-containing protein</fullName>
    </recommendedName>
</protein>
<gene>
    <name evidence="8" type="ORF">JYZ213_LOCUS35589</name>
</gene>
<dbReference type="Pfam" id="PF22600">
    <property type="entry name" value="MTPAP-like_central"/>
    <property type="match status" value="2"/>
</dbReference>
<comment type="cofactor">
    <cofactor evidence="1">
        <name>Mn(2+)</name>
        <dbReference type="ChEBI" id="CHEBI:29035"/>
    </cofactor>
</comment>
<dbReference type="CDD" id="cd05402">
    <property type="entry name" value="NT_PAP_TUTase"/>
    <property type="match status" value="1"/>
</dbReference>
<dbReference type="PANTHER" id="PTHR12271">
    <property type="entry name" value="POLY A POLYMERASE CID PAP -RELATED"/>
    <property type="match status" value="1"/>
</dbReference>
<feature type="domain" description="CCHC-type" evidence="7">
    <location>
        <begin position="60"/>
        <end position="76"/>
    </location>
</feature>
<keyword evidence="6" id="KW-0812">Transmembrane</keyword>
<accession>A0A815I604</accession>
<evidence type="ECO:0000256" key="4">
    <source>
        <dbReference type="ARBA" id="ARBA00022723"/>
    </source>
</evidence>
<feature type="transmembrane region" description="Helical" evidence="6">
    <location>
        <begin position="571"/>
        <end position="589"/>
    </location>
</feature>
<dbReference type="AlphaFoldDB" id="A0A815I604"/>
<evidence type="ECO:0000256" key="5">
    <source>
        <dbReference type="ARBA" id="ARBA00022842"/>
    </source>
</evidence>
<reference evidence="8" key="1">
    <citation type="submission" date="2021-02" db="EMBL/GenBank/DDBJ databases">
        <authorList>
            <person name="Nowell W R."/>
        </authorList>
    </citation>
    <scope>NUCLEOTIDE SEQUENCE</scope>
</reference>
<evidence type="ECO:0000256" key="6">
    <source>
        <dbReference type="SAM" id="Phobius"/>
    </source>
</evidence>
<dbReference type="Gene3D" id="1.10.1410.10">
    <property type="match status" value="2"/>
</dbReference>
<dbReference type="GO" id="GO:0003676">
    <property type="term" value="F:nucleic acid binding"/>
    <property type="evidence" value="ECO:0007669"/>
    <property type="project" value="InterPro"/>
</dbReference>
<comment type="cofactor">
    <cofactor evidence="2">
        <name>Mg(2+)</name>
        <dbReference type="ChEBI" id="CHEBI:18420"/>
    </cofactor>
</comment>
<dbReference type="InterPro" id="IPR001878">
    <property type="entry name" value="Znf_CCHC"/>
</dbReference>
<keyword evidence="3" id="KW-0808">Transferase</keyword>
<evidence type="ECO:0000313" key="9">
    <source>
        <dbReference type="Proteomes" id="UP000663845"/>
    </source>
</evidence>
<dbReference type="SUPFAM" id="SSF81631">
    <property type="entry name" value="PAP/OAS1 substrate-binding domain"/>
    <property type="match status" value="2"/>
</dbReference>
<keyword evidence="6" id="KW-1133">Transmembrane helix</keyword>
<keyword evidence="6" id="KW-0472">Membrane</keyword>
<feature type="domain" description="CCHC-type" evidence="7">
    <location>
        <begin position="528"/>
        <end position="544"/>
    </location>
</feature>
<sequence>MQQIRNDIQLDSYSLKESDTSTDLSLNKVSSNKAPLLNHSGFFYDMKAENFGAEKGAPPVCLVCYKSTHVKSDCPELSLPKLIDLPSVSKNWINIISNICGRVMDQCKLSKEDIENRNKILNYLQNAFEKCYPLCSVHGSGSAYNGFGFRQSDLDVCVLLKHQTCNLDRPDLGTLHPIVFHFMIIHFLQQLDPPVLPCLHECAFGIDKAPVMVDADKYPEFFQKCNDYASRWKSENTTNIEMLFLQLLSYYVNKFNVTRLLISIQTRMPLLKNEKQMLNRKFFCIGKIDICLMSFTRVEAIREILHIDPTSTNRNLSYTIKATNSFNYVQDIFKRALDHFCQAPNHENQIEKLNISYTVVIDRFPKKYIYWQNVQQEILREHYKKTFDTILAWNEGLERVQVDSEIRILFIRSSSLSEPQEAHDQNHYNEDIGEQPILFKTLSKDLNTIQKEILRKEYDQQVKIFNTKVQQIRIDIQLDSYLLEKSDISTDLSLNKVPSDKVPSFHHSRFFYDMKAENFGAEKGAPPVCLVCYKSTHVKSDCPELSLPKLIDLPSVSKNWINIISNICGRVMGICVYIYFIFFLIVFMFPDQCKLSAEDIEKRNKILNYLQNAFEKCYPLCSVHGSGSAYNGFGFRQSDLDVCVLLKHQTEELNIIILEKLFRIIQSEPQKFRDIELVRDARVPIIRCIDNQFNIEVDLSVNNALAVENTRLLKTYTEIDFRVSQLGYMLKHLVKICDIGDASKGTLSSYAYINMVIHFLQQIQPPVLPILQQLNDDPSNKNGMIRQSMESNVYFYDNLPELGEVWVNKNGPNTLTTGELWIEFLRCYTEQFDYEKNVVTIRQFEPLDRYKKGWFNKTIAIEDPFNLTHNLADKLSQKNWTLIRLVFIQARQRFGTECKDRVIQGSDIDWIQDYLFDRNVLLLENPTKLDKANKQTAEPLQSLMGIRIDPKYHQS</sequence>